<comment type="caution">
    <text evidence="2">The sequence shown here is derived from an EMBL/GenBank/DDBJ whole genome shotgun (WGS) entry which is preliminary data.</text>
</comment>
<feature type="transmembrane region" description="Helical" evidence="1">
    <location>
        <begin position="12"/>
        <end position="31"/>
    </location>
</feature>
<evidence type="ECO:0000313" key="3">
    <source>
        <dbReference type="Proteomes" id="UP001198495"/>
    </source>
</evidence>
<proteinExistence type="predicted"/>
<keyword evidence="1" id="KW-0472">Membrane</keyword>
<feature type="transmembrane region" description="Helical" evidence="1">
    <location>
        <begin position="67"/>
        <end position="90"/>
    </location>
</feature>
<feature type="transmembrane region" description="Helical" evidence="1">
    <location>
        <begin position="102"/>
        <end position="121"/>
    </location>
</feature>
<protein>
    <submittedName>
        <fullName evidence="2">Tetraspanin family protein</fullName>
    </submittedName>
</protein>
<evidence type="ECO:0000256" key="1">
    <source>
        <dbReference type="SAM" id="Phobius"/>
    </source>
</evidence>
<keyword evidence="1" id="KW-0812">Transmembrane</keyword>
<feature type="transmembrane region" description="Helical" evidence="1">
    <location>
        <begin position="37"/>
        <end position="60"/>
    </location>
</feature>
<organism evidence="2 3">
    <name type="scientific">Coprococcus hominis</name>
    <name type="common">ex Arizal et al. 2022</name>
    <dbReference type="NCBI Taxonomy" id="2881262"/>
    <lineage>
        <taxon>Bacteria</taxon>
        <taxon>Bacillati</taxon>
        <taxon>Bacillota</taxon>
        <taxon>Clostridia</taxon>
        <taxon>Lachnospirales</taxon>
        <taxon>Lachnospiraceae</taxon>
        <taxon>Coprococcus</taxon>
    </lineage>
</organism>
<sequence length="238" mass="26454">MSDNQNNNPKGIIIGMLCLIWGLGSIAAMLFCSKLENHTGILLVLLGQFFLVIGLIAVICNRKAKPYPFIVLVFPLVGIALLVCGIYILTKGEIALSMLDQYAPYILIWIFPLAGIMMIAGTLGKIRYLKQVCTQEVQAKCVDIESASAAGTHRRKHVTMPVYSISYNGEEKLLRKGMYTNLNHFEIGAYYNIRINPTNPDEYLDENNRKGNNLILILGVVLLVVTLPAIVYMYINGI</sequence>
<keyword evidence="1" id="KW-1133">Transmembrane helix</keyword>
<accession>A0ABS8FM91</accession>
<reference evidence="2 3" key="1">
    <citation type="submission" date="2021-10" db="EMBL/GenBank/DDBJ databases">
        <title>Anaerobic single-cell dispensing facilitates the cultivation of human gut bacteria.</title>
        <authorList>
            <person name="Afrizal A."/>
        </authorList>
    </citation>
    <scope>NUCLEOTIDE SEQUENCE [LARGE SCALE GENOMIC DNA]</scope>
    <source>
        <strain evidence="2 3">CLA-AA-H212</strain>
    </source>
</reference>
<feature type="transmembrane region" description="Helical" evidence="1">
    <location>
        <begin position="214"/>
        <end position="235"/>
    </location>
</feature>
<evidence type="ECO:0000313" key="2">
    <source>
        <dbReference type="EMBL" id="MCC2218335.1"/>
    </source>
</evidence>
<name>A0ABS8FM91_9FIRM</name>
<dbReference type="EMBL" id="JAJEQT010000002">
    <property type="protein sequence ID" value="MCC2218335.1"/>
    <property type="molecule type" value="Genomic_DNA"/>
</dbReference>
<gene>
    <name evidence="2" type="ORF">LKD28_04690</name>
</gene>
<dbReference type="Proteomes" id="UP001198495">
    <property type="component" value="Unassembled WGS sequence"/>
</dbReference>
<keyword evidence="3" id="KW-1185">Reference proteome</keyword>
<dbReference type="RefSeq" id="WP_021986336.1">
    <property type="nucleotide sequence ID" value="NZ_JAJEQT010000002.1"/>
</dbReference>